<evidence type="ECO:0000256" key="1">
    <source>
        <dbReference type="SAM" id="MobiDB-lite"/>
    </source>
</evidence>
<sequence length="170" mass="18440">MLLALLAGCGKKADEDQRPRIDFGPNGGVTETDANNRPTGHVDATDWSLDGEWNEQELALFSSLNVPLNAAASSTFNRQALRTLYPNPAGQLATFPFEKPPGMALEIVVADQHYQVISRTSLGSTTGGYGLQLVLNADQYANGQTYRLYYVFYAGSTLQAKGHGDIKISR</sequence>
<dbReference type="AlphaFoldDB" id="A0A328BLH6"/>
<dbReference type="EMBL" id="QHKM01000003">
    <property type="protein sequence ID" value="RAK66826.1"/>
    <property type="molecule type" value="Genomic_DNA"/>
</dbReference>
<evidence type="ECO:0000313" key="2">
    <source>
        <dbReference type="EMBL" id="RAK66826.1"/>
    </source>
</evidence>
<proteinExistence type="predicted"/>
<accession>A0A328BLH6</accession>
<reference evidence="3" key="1">
    <citation type="submission" date="2018-05" db="EMBL/GenBank/DDBJ databases">
        <authorList>
            <person name="Nie L."/>
        </authorList>
    </citation>
    <scope>NUCLEOTIDE SEQUENCE [LARGE SCALE GENOMIC DNA]</scope>
    <source>
        <strain evidence="3">NL</strain>
    </source>
</reference>
<evidence type="ECO:0000313" key="3">
    <source>
        <dbReference type="Proteomes" id="UP000248553"/>
    </source>
</evidence>
<dbReference type="Proteomes" id="UP000248553">
    <property type="component" value="Unassembled WGS sequence"/>
</dbReference>
<comment type="caution">
    <text evidence="2">The sequence shown here is derived from an EMBL/GenBank/DDBJ whole genome shotgun (WGS) entry which is preliminary data.</text>
</comment>
<feature type="region of interest" description="Disordered" evidence="1">
    <location>
        <begin position="15"/>
        <end position="40"/>
    </location>
</feature>
<keyword evidence="3" id="KW-1185">Reference proteome</keyword>
<name>A0A328BLH6_9BACT</name>
<gene>
    <name evidence="2" type="ORF">DLM85_11490</name>
</gene>
<protein>
    <submittedName>
        <fullName evidence="2">Uncharacterized protein</fullName>
    </submittedName>
</protein>
<organism evidence="2 3">
    <name type="scientific">Hymenobacter edaphi</name>
    <dbReference type="NCBI Taxonomy" id="2211146"/>
    <lineage>
        <taxon>Bacteria</taxon>
        <taxon>Pseudomonadati</taxon>
        <taxon>Bacteroidota</taxon>
        <taxon>Cytophagia</taxon>
        <taxon>Cytophagales</taxon>
        <taxon>Hymenobacteraceae</taxon>
        <taxon>Hymenobacter</taxon>
    </lineage>
</organism>